<feature type="transmembrane region" description="Helical" evidence="2">
    <location>
        <begin position="13"/>
        <end position="32"/>
    </location>
</feature>
<feature type="compositionally biased region" description="Basic and acidic residues" evidence="1">
    <location>
        <begin position="78"/>
        <end position="89"/>
    </location>
</feature>
<dbReference type="AlphaFoldDB" id="A0AAI9ZAZ9"/>
<evidence type="ECO:0000313" key="3">
    <source>
        <dbReference type="EMBL" id="KAK1539140.1"/>
    </source>
</evidence>
<dbReference type="GeneID" id="85332198"/>
<dbReference type="Proteomes" id="UP001240678">
    <property type="component" value="Unassembled WGS sequence"/>
</dbReference>
<evidence type="ECO:0000256" key="2">
    <source>
        <dbReference type="SAM" id="Phobius"/>
    </source>
</evidence>
<dbReference type="EMBL" id="MOOE01000001">
    <property type="protein sequence ID" value="KAK1539140.1"/>
    <property type="molecule type" value="Genomic_DNA"/>
</dbReference>
<name>A0AAI9ZAZ9_9PEZI</name>
<reference evidence="3 4" key="1">
    <citation type="submission" date="2016-10" db="EMBL/GenBank/DDBJ databases">
        <title>The genome sequence of Colletotrichum fioriniae PJ7.</title>
        <authorList>
            <person name="Baroncelli R."/>
        </authorList>
    </citation>
    <scope>NUCLEOTIDE SEQUENCE [LARGE SCALE GENOMIC DNA]</scope>
    <source>
        <strain evidence="3 4">IMI 309622</strain>
    </source>
</reference>
<keyword evidence="2" id="KW-0812">Transmembrane</keyword>
<keyword evidence="2" id="KW-1133">Transmembrane helix</keyword>
<gene>
    <name evidence="3" type="ORF">CCOS01_00454</name>
</gene>
<evidence type="ECO:0000256" key="1">
    <source>
        <dbReference type="SAM" id="MobiDB-lite"/>
    </source>
</evidence>
<keyword evidence="4" id="KW-1185">Reference proteome</keyword>
<sequence>MEMEDRESAGTDYVLAMLGALLLAAWFLPLDASNRLGQGLKYTTGISGAPHELLDDGEFLSAPPKGQNTTLTHSPGRISRDSSVRRAANEGHSSNKAFALELDPGAPTMERYISKPGATATPAPQATIWP</sequence>
<accession>A0AAI9ZAZ9</accession>
<dbReference type="RefSeq" id="XP_060320089.1">
    <property type="nucleotide sequence ID" value="XM_060448651.1"/>
</dbReference>
<protein>
    <submittedName>
        <fullName evidence="3">Uncharacterized protein</fullName>
    </submittedName>
</protein>
<proteinExistence type="predicted"/>
<comment type="caution">
    <text evidence="3">The sequence shown here is derived from an EMBL/GenBank/DDBJ whole genome shotgun (WGS) entry which is preliminary data.</text>
</comment>
<evidence type="ECO:0000313" key="4">
    <source>
        <dbReference type="Proteomes" id="UP001240678"/>
    </source>
</evidence>
<feature type="region of interest" description="Disordered" evidence="1">
    <location>
        <begin position="60"/>
        <end position="98"/>
    </location>
</feature>
<organism evidence="3 4">
    <name type="scientific">Colletotrichum costaricense</name>
    <dbReference type="NCBI Taxonomy" id="1209916"/>
    <lineage>
        <taxon>Eukaryota</taxon>
        <taxon>Fungi</taxon>
        <taxon>Dikarya</taxon>
        <taxon>Ascomycota</taxon>
        <taxon>Pezizomycotina</taxon>
        <taxon>Sordariomycetes</taxon>
        <taxon>Hypocreomycetidae</taxon>
        <taxon>Glomerellales</taxon>
        <taxon>Glomerellaceae</taxon>
        <taxon>Colletotrichum</taxon>
        <taxon>Colletotrichum acutatum species complex</taxon>
    </lineage>
</organism>
<keyword evidence="2" id="KW-0472">Membrane</keyword>